<dbReference type="InParanoid" id="A9V318"/>
<proteinExistence type="predicted"/>
<accession>A9V318</accession>
<dbReference type="RefSeq" id="XP_001747061.1">
    <property type="nucleotide sequence ID" value="XM_001747009.1"/>
</dbReference>
<evidence type="ECO:0000313" key="4">
    <source>
        <dbReference type="Proteomes" id="UP000001357"/>
    </source>
</evidence>
<evidence type="ECO:0000256" key="2">
    <source>
        <dbReference type="ARBA" id="ARBA00022801"/>
    </source>
</evidence>
<dbReference type="GeneID" id="5892382"/>
<keyword evidence="2" id="KW-0378">Hydrolase</keyword>
<keyword evidence="4" id="KW-1185">Reference proteome</keyword>
<dbReference type="Gene3D" id="3.40.720.10">
    <property type="entry name" value="Alkaline Phosphatase, subunit A"/>
    <property type="match status" value="1"/>
</dbReference>
<dbReference type="SUPFAM" id="SSF53649">
    <property type="entry name" value="Alkaline phosphatase-like"/>
    <property type="match status" value="1"/>
</dbReference>
<keyword evidence="1" id="KW-0479">Metal-binding</keyword>
<evidence type="ECO:0000313" key="3">
    <source>
        <dbReference type="EMBL" id="EDQ87985.1"/>
    </source>
</evidence>
<evidence type="ECO:0000256" key="1">
    <source>
        <dbReference type="ARBA" id="ARBA00022723"/>
    </source>
</evidence>
<dbReference type="Proteomes" id="UP000001357">
    <property type="component" value="Unassembled WGS sequence"/>
</dbReference>
<dbReference type="EMBL" id="CH991556">
    <property type="protein sequence ID" value="EDQ87985.1"/>
    <property type="molecule type" value="Genomic_DNA"/>
</dbReference>
<gene>
    <name evidence="3" type="ORF">MONBRDRAFT_9403</name>
</gene>
<dbReference type="PANTHER" id="PTHR45953:SF1">
    <property type="entry name" value="IDURONATE 2-SULFATASE"/>
    <property type="match status" value="1"/>
</dbReference>
<organism evidence="3 4">
    <name type="scientific">Monosiga brevicollis</name>
    <name type="common">Choanoflagellate</name>
    <dbReference type="NCBI Taxonomy" id="81824"/>
    <lineage>
        <taxon>Eukaryota</taxon>
        <taxon>Choanoflagellata</taxon>
        <taxon>Craspedida</taxon>
        <taxon>Salpingoecidae</taxon>
        <taxon>Monosiga</taxon>
    </lineage>
</organism>
<dbReference type="InterPro" id="IPR017850">
    <property type="entry name" value="Alkaline_phosphatase_core_sf"/>
</dbReference>
<dbReference type="AlphaFoldDB" id="A9V318"/>
<reference evidence="3 4" key="1">
    <citation type="journal article" date="2008" name="Nature">
        <title>The genome of the choanoflagellate Monosiga brevicollis and the origin of metazoans.</title>
        <authorList>
            <consortium name="JGI Sequencing"/>
            <person name="King N."/>
            <person name="Westbrook M.J."/>
            <person name="Young S.L."/>
            <person name="Kuo A."/>
            <person name="Abedin M."/>
            <person name="Chapman J."/>
            <person name="Fairclough S."/>
            <person name="Hellsten U."/>
            <person name="Isogai Y."/>
            <person name="Letunic I."/>
            <person name="Marr M."/>
            <person name="Pincus D."/>
            <person name="Putnam N."/>
            <person name="Rokas A."/>
            <person name="Wright K.J."/>
            <person name="Zuzow R."/>
            <person name="Dirks W."/>
            <person name="Good M."/>
            <person name="Goodstein D."/>
            <person name="Lemons D."/>
            <person name="Li W."/>
            <person name="Lyons J.B."/>
            <person name="Morris A."/>
            <person name="Nichols S."/>
            <person name="Richter D.J."/>
            <person name="Salamov A."/>
            <person name="Bork P."/>
            <person name="Lim W.A."/>
            <person name="Manning G."/>
            <person name="Miller W.T."/>
            <person name="McGinnis W."/>
            <person name="Shapiro H."/>
            <person name="Tjian R."/>
            <person name="Grigoriev I.V."/>
            <person name="Rokhsar D."/>
        </authorList>
    </citation>
    <scope>NUCLEOTIDE SEQUENCE [LARGE SCALE GENOMIC DNA]</scope>
    <source>
        <strain evidence="4">MX1 / ATCC 50154</strain>
    </source>
</reference>
<dbReference type="KEGG" id="mbr:MONBRDRAFT_9403"/>
<name>A9V318_MONBE</name>
<dbReference type="GO" id="GO:0046872">
    <property type="term" value="F:metal ion binding"/>
    <property type="evidence" value="ECO:0007669"/>
    <property type="project" value="UniProtKB-KW"/>
</dbReference>
<dbReference type="GO" id="GO:0016787">
    <property type="term" value="F:hydrolase activity"/>
    <property type="evidence" value="ECO:0007669"/>
    <property type="project" value="UniProtKB-KW"/>
</dbReference>
<sequence length="144" mass="15993">MPTLVELCGLAPIPACQASSYHQSICTEGQSLVPLLRNPEDTANRTAAYSQYAFCMHDDMIWHDACDAEVEPQVMGYAIRTHRIALWAKHDLLQVLGQELYDHTEADSVENEAESVNLVHQYPAVVASLHAQLVHFFDGNDAIS</sequence>
<protein>
    <submittedName>
        <fullName evidence="3">Uncharacterized protein</fullName>
    </submittedName>
</protein>
<dbReference type="PANTHER" id="PTHR45953">
    <property type="entry name" value="IDURONATE 2-SULFATASE"/>
    <property type="match status" value="1"/>
</dbReference>